<dbReference type="SMART" id="SM00015">
    <property type="entry name" value="IQ"/>
    <property type="match status" value="1"/>
</dbReference>
<dbReference type="PANTHER" id="PTHR32295">
    <property type="entry name" value="IQ-DOMAIN 5-RELATED"/>
    <property type="match status" value="1"/>
</dbReference>
<feature type="compositionally biased region" description="Low complexity" evidence="3">
    <location>
        <begin position="289"/>
        <end position="301"/>
    </location>
</feature>
<reference evidence="4 5" key="1">
    <citation type="journal article" date="2012" name="Nat. Biotechnol.">
        <title>Draft genome sequence of pigeonpea (Cajanus cajan), an orphan legume crop of resource-poor farmers.</title>
        <authorList>
            <person name="Varshney R.K."/>
            <person name="Chen W."/>
            <person name="Li Y."/>
            <person name="Bharti A.K."/>
            <person name="Saxena R.K."/>
            <person name="Schlueter J.A."/>
            <person name="Donoghue M.T."/>
            <person name="Azam S."/>
            <person name="Fan G."/>
            <person name="Whaley A.M."/>
            <person name="Farmer A.D."/>
            <person name="Sheridan J."/>
            <person name="Iwata A."/>
            <person name="Tuteja R."/>
            <person name="Penmetsa R.V."/>
            <person name="Wu W."/>
            <person name="Upadhyaya H.D."/>
            <person name="Yang S.P."/>
            <person name="Shah T."/>
            <person name="Saxena K.B."/>
            <person name="Michael T."/>
            <person name="McCombie W.R."/>
            <person name="Yang B."/>
            <person name="Zhang G."/>
            <person name="Yang H."/>
            <person name="Wang J."/>
            <person name="Spillane C."/>
            <person name="Cook D.R."/>
            <person name="May G.D."/>
            <person name="Xu X."/>
            <person name="Jackson S.A."/>
        </authorList>
    </citation>
    <scope>NUCLEOTIDE SEQUENCE [LARGE SCALE GENOMIC DNA]</scope>
    <source>
        <strain evidence="5">cv. Asha</strain>
    </source>
</reference>
<comment type="similarity">
    <text evidence="2">Belongs to the IQD family.</text>
</comment>
<gene>
    <name evidence="4" type="ORF">KK1_004309</name>
</gene>
<organism evidence="4 5">
    <name type="scientific">Cajanus cajan</name>
    <name type="common">Pigeon pea</name>
    <name type="synonym">Cajanus indicus</name>
    <dbReference type="NCBI Taxonomy" id="3821"/>
    <lineage>
        <taxon>Eukaryota</taxon>
        <taxon>Viridiplantae</taxon>
        <taxon>Streptophyta</taxon>
        <taxon>Embryophyta</taxon>
        <taxon>Tracheophyta</taxon>
        <taxon>Spermatophyta</taxon>
        <taxon>Magnoliopsida</taxon>
        <taxon>eudicotyledons</taxon>
        <taxon>Gunneridae</taxon>
        <taxon>Pentapetalae</taxon>
        <taxon>rosids</taxon>
        <taxon>fabids</taxon>
        <taxon>Fabales</taxon>
        <taxon>Fabaceae</taxon>
        <taxon>Papilionoideae</taxon>
        <taxon>50 kb inversion clade</taxon>
        <taxon>NPAAA clade</taxon>
        <taxon>indigoferoid/millettioid clade</taxon>
        <taxon>Phaseoleae</taxon>
        <taxon>Cajanus</taxon>
    </lineage>
</organism>
<protein>
    <submittedName>
        <fullName evidence="4">Protein IQ-DOMAIN 1</fullName>
    </submittedName>
</protein>
<evidence type="ECO:0000256" key="1">
    <source>
        <dbReference type="ARBA" id="ARBA00022860"/>
    </source>
</evidence>
<keyword evidence="1" id="KW-0112">Calmodulin-binding</keyword>
<feature type="compositionally biased region" description="Polar residues" evidence="3">
    <location>
        <begin position="386"/>
        <end position="407"/>
    </location>
</feature>
<keyword evidence="5" id="KW-1185">Reference proteome</keyword>
<dbReference type="PANTHER" id="PTHR32295:SF239">
    <property type="entry name" value="IQ CALMODULIN-BINDING MOTIF PROTEIN"/>
    <property type="match status" value="1"/>
</dbReference>
<dbReference type="AlphaFoldDB" id="A0A151STD6"/>
<feature type="region of interest" description="Disordered" evidence="3">
    <location>
        <begin position="280"/>
        <end position="446"/>
    </location>
</feature>
<feature type="compositionally biased region" description="Basic and acidic residues" evidence="3">
    <location>
        <begin position="18"/>
        <end position="27"/>
    </location>
</feature>
<accession>A0A151STD6</accession>
<dbReference type="Proteomes" id="UP000075243">
    <property type="component" value="Chromosome 11"/>
</dbReference>
<sequence length="446" mass="49854">MGRKRNWFSTVKKALSPESKERNDQKSSRSKKKWFGKEKLQTSESPSETDKAPPLPPPEIILTHVESETSPDNIEVATAVDAERPVPVVETVAAEVHATTIVQFASKPTDEVAAIRIQKAFRGYLARRALRALRGLVRLRSLMEGPVVKRQAISTLRSLQTFAHLQSQIRLRRLRMLEENQALQKQLLLKHTKELESMRIGEEWDDSIQSKEQVEAKLLSKYEATMRRERAMAYSFSHQQNWKNSSRSINPMFMDPTNPAWGWSWLERWTAARPWESHSLMEKEKNDNSSVRSSSRSPSFESHSHSHSNPPKPASPAVAKKLKKVNPKDMLVIDDDTKSMASVQSERPPRRHSIAGSTVRDDESLASSPAVPSYMVPTKSAKAKSRMQSPSLAAENGTTPDKGSSGTAKKRLSFPASPARPRRHSGPPKVESNFSAEITVGNGVAG</sequence>
<feature type="region of interest" description="Disordered" evidence="3">
    <location>
        <begin position="1"/>
        <end position="57"/>
    </location>
</feature>
<dbReference type="EMBL" id="CM003613">
    <property type="protein sequence ID" value="KYP58019.1"/>
    <property type="molecule type" value="Genomic_DNA"/>
</dbReference>
<evidence type="ECO:0000256" key="2">
    <source>
        <dbReference type="ARBA" id="ARBA00024341"/>
    </source>
</evidence>
<evidence type="ECO:0000313" key="4">
    <source>
        <dbReference type="EMBL" id="KYP58019.1"/>
    </source>
</evidence>
<dbReference type="PROSITE" id="PS50096">
    <property type="entry name" value="IQ"/>
    <property type="match status" value="1"/>
</dbReference>
<dbReference type="STRING" id="3821.A0A151STD6"/>
<dbReference type="InterPro" id="IPR000048">
    <property type="entry name" value="IQ_motif_EF-hand-BS"/>
</dbReference>
<dbReference type="OMA" id="EIETSHD"/>
<name>A0A151STD6_CAJCA</name>
<dbReference type="Gramene" id="C.cajan_04206.t">
    <property type="protein sequence ID" value="C.cajan_04206.t"/>
    <property type="gene ID" value="C.cajan_04206"/>
</dbReference>
<dbReference type="GO" id="GO:0005516">
    <property type="term" value="F:calmodulin binding"/>
    <property type="evidence" value="ECO:0007669"/>
    <property type="project" value="UniProtKB-KW"/>
</dbReference>
<proteinExistence type="inferred from homology"/>
<evidence type="ECO:0000256" key="3">
    <source>
        <dbReference type="SAM" id="MobiDB-lite"/>
    </source>
</evidence>
<evidence type="ECO:0000313" key="5">
    <source>
        <dbReference type="Proteomes" id="UP000075243"/>
    </source>
</evidence>
<dbReference type="Pfam" id="PF00612">
    <property type="entry name" value="IQ"/>
    <property type="match status" value="1"/>
</dbReference>
<dbReference type="Gene3D" id="1.20.5.1190">
    <property type="entry name" value="iswi atpase"/>
    <property type="match status" value="1"/>
</dbReference>